<dbReference type="InterPro" id="IPR036390">
    <property type="entry name" value="WH_DNA-bd_sf"/>
</dbReference>
<dbReference type="Gene3D" id="1.10.10.10">
    <property type="entry name" value="Winged helix-like DNA-binding domain superfamily/Winged helix DNA-binding domain"/>
    <property type="match status" value="1"/>
</dbReference>
<reference evidence="8 10" key="2">
    <citation type="submission" date="2020-12" db="EMBL/GenBank/DDBJ databases">
        <title>Taxonomic evaluation of the Bacillus sporothermodurans group of bacteria based on whole genome sequences.</title>
        <authorList>
            <person name="Fiedler G."/>
            <person name="Herbstmann A.-D."/>
            <person name="Doll E."/>
            <person name="Wenning M."/>
            <person name="Brinks E."/>
            <person name="Kabisch J."/>
            <person name="Breitenwieser F."/>
            <person name="Lappann M."/>
            <person name="Boehnlein C."/>
            <person name="Franz C."/>
        </authorList>
    </citation>
    <scope>NUCLEOTIDE SEQUENCE [LARGE SCALE GENOMIC DNA]</scope>
    <source>
        <strain evidence="8 10">DSM 10599</strain>
    </source>
</reference>
<keyword evidence="1" id="KW-0805">Transcription regulation</keyword>
<dbReference type="Proteomes" id="UP000595512">
    <property type="component" value="Chromosome"/>
</dbReference>
<accession>A0A150L871</accession>
<evidence type="ECO:0000256" key="1">
    <source>
        <dbReference type="ARBA" id="ARBA00023015"/>
    </source>
</evidence>
<dbReference type="SUPFAM" id="SSF51206">
    <property type="entry name" value="cAMP-binding domain-like"/>
    <property type="match status" value="1"/>
</dbReference>
<dbReference type="InterPro" id="IPR014710">
    <property type="entry name" value="RmlC-like_jellyroll"/>
</dbReference>
<dbReference type="RefSeq" id="WP_066229727.1">
    <property type="nucleotide sequence ID" value="NZ_CP066701.1"/>
</dbReference>
<dbReference type="Pfam" id="PF13545">
    <property type="entry name" value="HTH_Crp_2"/>
    <property type="match status" value="1"/>
</dbReference>
<dbReference type="SMART" id="SM00100">
    <property type="entry name" value="cNMP"/>
    <property type="match status" value="1"/>
</dbReference>
<evidence type="ECO:0000313" key="9">
    <source>
        <dbReference type="Proteomes" id="UP000075666"/>
    </source>
</evidence>
<dbReference type="GO" id="GO:0003700">
    <property type="term" value="F:DNA-binding transcription factor activity"/>
    <property type="evidence" value="ECO:0007669"/>
    <property type="project" value="TreeGrafter"/>
</dbReference>
<dbReference type="EMBL" id="LQYN01000031">
    <property type="protein sequence ID" value="KYD08494.1"/>
    <property type="molecule type" value="Genomic_DNA"/>
</dbReference>
<evidence type="ECO:0000259" key="5">
    <source>
        <dbReference type="PROSITE" id="PS50042"/>
    </source>
</evidence>
<dbReference type="PROSITE" id="PS51063">
    <property type="entry name" value="HTH_CRP_2"/>
    <property type="match status" value="1"/>
</dbReference>
<protein>
    <submittedName>
        <fullName evidence="8">Crp/Fnr family transcriptional regulator</fullName>
    </submittedName>
</protein>
<keyword evidence="2" id="KW-0238">DNA-binding</keyword>
<dbReference type="PATRIC" id="fig|46224.3.peg.2341"/>
<dbReference type="SUPFAM" id="SSF46785">
    <property type="entry name" value="Winged helix' DNA-binding domain"/>
    <property type="match status" value="1"/>
</dbReference>
<sequence>MSHLKHSPKTVHSLQIVDLLCFTEKKMNISKGDYLFQEGMTGEGIYIILSGKVQISKITSDGQELTFRICSKNDIIGEAILFSYSPKHLLNAKIIEDGEVALIRKDILENELFKNSSLAFEFMKWMSDQYRKTQTMFRDLILHGKKGALYSTLIRMTNSYGVKKEDGILIDLPITNQVLGNFCGTSRENVNRALSDLKKEGVISYSKGKITIHDLQFLKDAICCEDCPAIYCTIQ</sequence>
<evidence type="ECO:0000256" key="3">
    <source>
        <dbReference type="ARBA" id="ARBA00023159"/>
    </source>
</evidence>
<evidence type="ECO:0000259" key="6">
    <source>
        <dbReference type="PROSITE" id="PS51063"/>
    </source>
</evidence>
<evidence type="ECO:0000256" key="4">
    <source>
        <dbReference type="ARBA" id="ARBA00023163"/>
    </source>
</evidence>
<dbReference type="PROSITE" id="PS50042">
    <property type="entry name" value="CNMP_BINDING_3"/>
    <property type="match status" value="1"/>
</dbReference>
<dbReference type="PRINTS" id="PR00034">
    <property type="entry name" value="HTHCRP"/>
</dbReference>
<dbReference type="AlphaFoldDB" id="A0A150L871"/>
<proteinExistence type="predicted"/>
<dbReference type="GeneID" id="62498480"/>
<dbReference type="InterPro" id="IPR050397">
    <property type="entry name" value="Env_Response_Regulators"/>
</dbReference>
<dbReference type="EMBL" id="CP066701">
    <property type="protein sequence ID" value="QQX24639.1"/>
    <property type="molecule type" value="Genomic_DNA"/>
</dbReference>
<dbReference type="InterPro" id="IPR018490">
    <property type="entry name" value="cNMP-bd_dom_sf"/>
</dbReference>
<dbReference type="GO" id="GO:0005829">
    <property type="term" value="C:cytosol"/>
    <property type="evidence" value="ECO:0007669"/>
    <property type="project" value="TreeGrafter"/>
</dbReference>
<dbReference type="PANTHER" id="PTHR24567:SF74">
    <property type="entry name" value="HTH-TYPE TRANSCRIPTIONAL REGULATOR ARCR"/>
    <property type="match status" value="1"/>
</dbReference>
<dbReference type="Pfam" id="PF00027">
    <property type="entry name" value="cNMP_binding"/>
    <property type="match status" value="1"/>
</dbReference>
<feature type="domain" description="Cyclic nucleotide-binding" evidence="5">
    <location>
        <begin position="15"/>
        <end position="87"/>
    </location>
</feature>
<feature type="domain" description="HTH crp-type" evidence="6">
    <location>
        <begin position="143"/>
        <end position="216"/>
    </location>
</feature>
<dbReference type="InterPro" id="IPR012318">
    <property type="entry name" value="HTH_CRP"/>
</dbReference>
<dbReference type="CDD" id="cd00092">
    <property type="entry name" value="HTH_CRP"/>
    <property type="match status" value="1"/>
</dbReference>
<dbReference type="STRING" id="46224.B4102_2771"/>
<dbReference type="SMART" id="SM00419">
    <property type="entry name" value="HTH_CRP"/>
    <property type="match status" value="1"/>
</dbReference>
<gene>
    <name evidence="7" type="ORF">B4102_2771</name>
    <name evidence="8" type="ORF">JGZ69_17960</name>
</gene>
<name>A0A150L871_9BACI</name>
<reference evidence="7 9" key="1">
    <citation type="submission" date="2016-01" db="EMBL/GenBank/DDBJ databases">
        <title>Genome Sequences of Twelve Sporeforming Bacillus Species Isolated from Foods.</title>
        <authorList>
            <person name="Berendsen E.M."/>
            <person name="Wells-Bennik M.H."/>
            <person name="Krawcyk A.O."/>
            <person name="De Jong A."/>
            <person name="Holsappel S."/>
            <person name="Eijlander R.T."/>
            <person name="Kuipers O.P."/>
        </authorList>
    </citation>
    <scope>NUCLEOTIDE SEQUENCE [LARGE SCALE GENOMIC DNA]</scope>
    <source>
        <strain evidence="7 9">B4102</strain>
    </source>
</reference>
<evidence type="ECO:0000313" key="8">
    <source>
        <dbReference type="EMBL" id="QQX24639.1"/>
    </source>
</evidence>
<dbReference type="KEGG" id="hspo:JGZ69_17960"/>
<dbReference type="InterPro" id="IPR000595">
    <property type="entry name" value="cNMP-bd_dom"/>
</dbReference>
<evidence type="ECO:0000256" key="2">
    <source>
        <dbReference type="ARBA" id="ARBA00023125"/>
    </source>
</evidence>
<dbReference type="PANTHER" id="PTHR24567">
    <property type="entry name" value="CRP FAMILY TRANSCRIPTIONAL REGULATORY PROTEIN"/>
    <property type="match status" value="1"/>
</dbReference>
<organism evidence="7 9">
    <name type="scientific">Heyndrickxia sporothermodurans</name>
    <dbReference type="NCBI Taxonomy" id="46224"/>
    <lineage>
        <taxon>Bacteria</taxon>
        <taxon>Bacillati</taxon>
        <taxon>Bacillota</taxon>
        <taxon>Bacilli</taxon>
        <taxon>Bacillales</taxon>
        <taxon>Bacillaceae</taxon>
        <taxon>Heyndrickxia</taxon>
    </lineage>
</organism>
<dbReference type="Gene3D" id="2.60.120.10">
    <property type="entry name" value="Jelly Rolls"/>
    <property type="match status" value="1"/>
</dbReference>
<dbReference type="GO" id="GO:0003677">
    <property type="term" value="F:DNA binding"/>
    <property type="evidence" value="ECO:0007669"/>
    <property type="project" value="UniProtKB-KW"/>
</dbReference>
<keyword evidence="4" id="KW-0804">Transcription</keyword>
<keyword evidence="3" id="KW-0010">Activator</keyword>
<dbReference type="Proteomes" id="UP000075666">
    <property type="component" value="Unassembled WGS sequence"/>
</dbReference>
<dbReference type="CDD" id="cd00038">
    <property type="entry name" value="CAP_ED"/>
    <property type="match status" value="1"/>
</dbReference>
<evidence type="ECO:0000313" key="7">
    <source>
        <dbReference type="EMBL" id="KYD08494.1"/>
    </source>
</evidence>
<dbReference type="InterPro" id="IPR036388">
    <property type="entry name" value="WH-like_DNA-bd_sf"/>
</dbReference>
<keyword evidence="9" id="KW-1185">Reference proteome</keyword>
<dbReference type="OrthoDB" id="9810708at2"/>
<evidence type="ECO:0000313" key="10">
    <source>
        <dbReference type="Proteomes" id="UP000595512"/>
    </source>
</evidence>